<keyword evidence="6" id="KW-0472">Membrane</keyword>
<dbReference type="AlphaFoldDB" id="A0AAW0PXH7"/>
<proteinExistence type="inferred from homology"/>
<sequence>MRDRSTNQRARRSRTDQSQSRMQPQEENNDQSECRNLKTCLKQVFTEDKRDESSRVQTQTRTRTRPRTRRHGTDTGTLPSSAAVLLILSLLLFVPPSSSMSLGGGGQCVDETFCSYNVQEFFSQMVNLPSHINERSLASWSYVQNIDLNRVPQVIHEAGCHSSHSCRSLGGRLRSGDGPGDAQSFRCLL</sequence>
<comment type="caution">
    <text evidence="7">The sequence shown here is derived from an EMBL/GenBank/DDBJ whole genome shotgun (WGS) entry which is preliminary data.</text>
</comment>
<keyword evidence="8" id="KW-1185">Reference proteome</keyword>
<evidence type="ECO:0000313" key="8">
    <source>
        <dbReference type="Proteomes" id="UP001460270"/>
    </source>
</evidence>
<comment type="similarity">
    <text evidence="2">Belongs to the IL-17 family.</text>
</comment>
<organism evidence="7 8">
    <name type="scientific">Mugilogobius chulae</name>
    <name type="common">yellowstripe goby</name>
    <dbReference type="NCBI Taxonomy" id="88201"/>
    <lineage>
        <taxon>Eukaryota</taxon>
        <taxon>Metazoa</taxon>
        <taxon>Chordata</taxon>
        <taxon>Craniata</taxon>
        <taxon>Vertebrata</taxon>
        <taxon>Euteleostomi</taxon>
        <taxon>Actinopterygii</taxon>
        <taxon>Neopterygii</taxon>
        <taxon>Teleostei</taxon>
        <taxon>Neoteleostei</taxon>
        <taxon>Acanthomorphata</taxon>
        <taxon>Gobiaria</taxon>
        <taxon>Gobiiformes</taxon>
        <taxon>Gobioidei</taxon>
        <taxon>Gobiidae</taxon>
        <taxon>Gobionellinae</taxon>
        <taxon>Mugilogobius</taxon>
    </lineage>
</organism>
<evidence type="ECO:0000256" key="5">
    <source>
        <dbReference type="SAM" id="MobiDB-lite"/>
    </source>
</evidence>
<keyword evidence="6" id="KW-0812">Transmembrane</keyword>
<evidence type="ECO:0000256" key="3">
    <source>
        <dbReference type="ARBA" id="ARBA00022525"/>
    </source>
</evidence>
<feature type="region of interest" description="Disordered" evidence="5">
    <location>
        <begin position="48"/>
        <end position="77"/>
    </location>
</feature>
<evidence type="ECO:0000256" key="6">
    <source>
        <dbReference type="SAM" id="Phobius"/>
    </source>
</evidence>
<accession>A0AAW0PXH7</accession>
<feature type="compositionally biased region" description="Polar residues" evidence="5">
    <location>
        <begin position="16"/>
        <end position="26"/>
    </location>
</feature>
<dbReference type="Proteomes" id="UP001460270">
    <property type="component" value="Unassembled WGS sequence"/>
</dbReference>
<dbReference type="InterPro" id="IPR029034">
    <property type="entry name" value="Cystine-knot_cytokine"/>
</dbReference>
<protein>
    <submittedName>
        <fullName evidence="7">Uncharacterized protein</fullName>
    </submittedName>
</protein>
<gene>
    <name evidence="7" type="ORF">WMY93_004590</name>
</gene>
<dbReference type="GO" id="GO:0005576">
    <property type="term" value="C:extracellular region"/>
    <property type="evidence" value="ECO:0007669"/>
    <property type="project" value="UniProtKB-SubCell"/>
</dbReference>
<comment type="subcellular location">
    <subcellularLocation>
        <location evidence="1">Secreted</location>
    </subcellularLocation>
</comment>
<feature type="transmembrane region" description="Helical" evidence="6">
    <location>
        <begin position="75"/>
        <end position="94"/>
    </location>
</feature>
<evidence type="ECO:0000313" key="7">
    <source>
        <dbReference type="EMBL" id="KAK7933694.1"/>
    </source>
</evidence>
<reference evidence="8" key="1">
    <citation type="submission" date="2024-04" db="EMBL/GenBank/DDBJ databases">
        <title>Salinicola lusitanus LLJ914,a marine bacterium isolated from the Okinawa Trough.</title>
        <authorList>
            <person name="Li J."/>
        </authorList>
    </citation>
    <scope>NUCLEOTIDE SEQUENCE [LARGE SCALE GENOMIC DNA]</scope>
</reference>
<feature type="region of interest" description="Disordered" evidence="5">
    <location>
        <begin position="1"/>
        <end position="34"/>
    </location>
</feature>
<keyword evidence="6" id="KW-1133">Transmembrane helix</keyword>
<dbReference type="GO" id="GO:0005125">
    <property type="term" value="F:cytokine activity"/>
    <property type="evidence" value="ECO:0007669"/>
    <property type="project" value="InterPro"/>
</dbReference>
<name>A0AAW0PXH7_9GOBI</name>
<dbReference type="EMBL" id="JBBPFD010000003">
    <property type="protein sequence ID" value="KAK7933694.1"/>
    <property type="molecule type" value="Genomic_DNA"/>
</dbReference>
<dbReference type="Pfam" id="PF06083">
    <property type="entry name" value="IL17"/>
    <property type="match status" value="1"/>
</dbReference>
<evidence type="ECO:0000256" key="1">
    <source>
        <dbReference type="ARBA" id="ARBA00004613"/>
    </source>
</evidence>
<dbReference type="SUPFAM" id="SSF57501">
    <property type="entry name" value="Cystine-knot cytokines"/>
    <property type="match status" value="1"/>
</dbReference>
<keyword evidence="4" id="KW-0732">Signal</keyword>
<keyword evidence="3" id="KW-0964">Secreted</keyword>
<evidence type="ECO:0000256" key="4">
    <source>
        <dbReference type="ARBA" id="ARBA00022729"/>
    </source>
</evidence>
<dbReference type="Gene3D" id="2.10.90.10">
    <property type="entry name" value="Cystine-knot cytokines"/>
    <property type="match status" value="1"/>
</dbReference>
<evidence type="ECO:0000256" key="2">
    <source>
        <dbReference type="ARBA" id="ARBA00007236"/>
    </source>
</evidence>
<dbReference type="InterPro" id="IPR010345">
    <property type="entry name" value="IL-17_fam"/>
</dbReference>